<reference evidence="1 2" key="1">
    <citation type="submission" date="2018-08" db="EMBL/GenBank/DDBJ databases">
        <title>Draft genome sequence of Psychrilyobacter sp. strain SD5 isolated from Black Sea water.</title>
        <authorList>
            <person name="Yadav S."/>
            <person name="Villanueva L."/>
            <person name="Damste J.S.S."/>
        </authorList>
    </citation>
    <scope>NUCLEOTIDE SEQUENCE [LARGE SCALE GENOMIC DNA]</scope>
    <source>
        <strain evidence="1 2">SD5</strain>
    </source>
</reference>
<name>A0ABX9KHN5_9FUSO</name>
<comment type="caution">
    <text evidence="1">The sequence shown here is derived from an EMBL/GenBank/DDBJ whole genome shotgun (WGS) entry which is preliminary data.</text>
</comment>
<keyword evidence="2" id="KW-1185">Reference proteome</keyword>
<proteinExistence type="predicted"/>
<accession>A0ABX9KHN5</accession>
<organism evidence="1 2">
    <name type="scientific">Psychrilyobacter piezotolerans</name>
    <dbReference type="NCBI Taxonomy" id="2293438"/>
    <lineage>
        <taxon>Bacteria</taxon>
        <taxon>Fusobacteriati</taxon>
        <taxon>Fusobacteriota</taxon>
        <taxon>Fusobacteriia</taxon>
        <taxon>Fusobacteriales</taxon>
        <taxon>Fusobacteriaceae</taxon>
        <taxon>Psychrilyobacter</taxon>
    </lineage>
</organism>
<sequence length="71" mass="8241">MKIPIKKFISPDNYLDNLDLHSGKKGVLLHTTPVDIDGTKLKSLYKKYDLDYIYLTSKNWDTISLKLLENL</sequence>
<dbReference type="EMBL" id="QUAJ01000009">
    <property type="protein sequence ID" value="REI41579.1"/>
    <property type="molecule type" value="Genomic_DNA"/>
</dbReference>
<dbReference type="Proteomes" id="UP000263486">
    <property type="component" value="Unassembled WGS sequence"/>
</dbReference>
<protein>
    <submittedName>
        <fullName evidence="1">Uncharacterized protein</fullName>
    </submittedName>
</protein>
<evidence type="ECO:0000313" key="2">
    <source>
        <dbReference type="Proteomes" id="UP000263486"/>
    </source>
</evidence>
<gene>
    <name evidence="1" type="ORF">DYH56_06630</name>
</gene>
<dbReference type="RefSeq" id="WP_114642084.1">
    <property type="nucleotide sequence ID" value="NZ_JAACIO010000009.1"/>
</dbReference>
<evidence type="ECO:0000313" key="1">
    <source>
        <dbReference type="EMBL" id="REI41579.1"/>
    </source>
</evidence>